<keyword evidence="6 11" id="KW-0274">FAD</keyword>
<dbReference type="RefSeq" id="XP_018078312.1">
    <property type="nucleotide sequence ID" value="XM_018213829.1"/>
</dbReference>
<dbReference type="InterPro" id="IPR004572">
    <property type="entry name" value="Protoporphyrinogen_oxidase"/>
</dbReference>
<evidence type="ECO:0000256" key="10">
    <source>
        <dbReference type="ARBA" id="ARBA00047554"/>
    </source>
</evidence>
<evidence type="ECO:0000256" key="4">
    <source>
        <dbReference type="ARBA" id="ARBA00012867"/>
    </source>
</evidence>
<dbReference type="Proteomes" id="UP000070700">
    <property type="component" value="Unassembled WGS sequence"/>
</dbReference>
<dbReference type="EC" id="1.3.3.4" evidence="4 11"/>
<dbReference type="SUPFAM" id="SSF54373">
    <property type="entry name" value="FAD-linked reductases, C-terminal domain"/>
    <property type="match status" value="1"/>
</dbReference>
<evidence type="ECO:0000256" key="2">
    <source>
        <dbReference type="ARBA" id="ARBA00005073"/>
    </source>
</evidence>
<dbReference type="GO" id="GO:0006782">
    <property type="term" value="P:protoporphyrinogen IX biosynthetic process"/>
    <property type="evidence" value="ECO:0007669"/>
    <property type="project" value="UniProtKB-UniRule"/>
</dbReference>
<evidence type="ECO:0000259" key="12">
    <source>
        <dbReference type="Pfam" id="PF01593"/>
    </source>
</evidence>
<dbReference type="PANTHER" id="PTHR42923:SF3">
    <property type="entry name" value="PROTOPORPHYRINOGEN OXIDASE"/>
    <property type="match status" value="1"/>
</dbReference>
<keyword evidence="14" id="KW-1185">Reference proteome</keyword>
<keyword evidence="5 11" id="KW-0285">Flavoprotein</keyword>
<dbReference type="InterPro" id="IPR002937">
    <property type="entry name" value="Amino_oxidase"/>
</dbReference>
<keyword evidence="8 11" id="KW-0350">Heme biosynthesis</keyword>
<dbReference type="GO" id="GO:0005743">
    <property type="term" value="C:mitochondrial inner membrane"/>
    <property type="evidence" value="ECO:0007669"/>
    <property type="project" value="UniProtKB-SubCell"/>
</dbReference>
<dbReference type="InParanoid" id="A0A194XW58"/>
<comment type="pathway">
    <text evidence="2 11">Porphyrin-containing compound metabolism; protoporphyrin-IX biosynthesis; protoporphyrin-IX from protoporphyrinogen-IX: step 1/1.</text>
</comment>
<protein>
    <recommendedName>
        <fullName evidence="4 11">Protoporphyrinogen oxidase</fullName>
        <ecNumber evidence="4 11">1.3.3.4</ecNumber>
    </recommendedName>
</protein>
<evidence type="ECO:0000256" key="1">
    <source>
        <dbReference type="ARBA" id="ARBA00002600"/>
    </source>
</evidence>
<comment type="function">
    <text evidence="1 11">Catalyzes the 6-electron oxidation of protoporphyrinogen-IX to form protoporphyrin-IX.</text>
</comment>
<dbReference type="NCBIfam" id="TIGR00562">
    <property type="entry name" value="proto_IX_ox"/>
    <property type="match status" value="1"/>
</dbReference>
<gene>
    <name evidence="13" type="ORF">LY89DRAFT_679226</name>
</gene>
<dbReference type="EMBL" id="KQ947404">
    <property type="protein sequence ID" value="KUJ23957.1"/>
    <property type="molecule type" value="Genomic_DNA"/>
</dbReference>
<dbReference type="UniPathway" id="UPA00251">
    <property type="reaction ID" value="UER00324"/>
</dbReference>
<evidence type="ECO:0000256" key="5">
    <source>
        <dbReference type="ARBA" id="ARBA00022630"/>
    </source>
</evidence>
<dbReference type="SUPFAM" id="SSF51905">
    <property type="entry name" value="FAD/NAD(P)-binding domain"/>
    <property type="match status" value="1"/>
</dbReference>
<dbReference type="GO" id="GO:0004729">
    <property type="term" value="F:oxygen-dependent protoporphyrinogen oxidase activity"/>
    <property type="evidence" value="ECO:0007669"/>
    <property type="project" value="UniProtKB-UniRule"/>
</dbReference>
<evidence type="ECO:0000256" key="3">
    <source>
        <dbReference type="ARBA" id="ARBA00010551"/>
    </source>
</evidence>
<comment type="similarity">
    <text evidence="3 11">Belongs to the protoporphyrinogen/coproporphyrinogen oxidase family. Protoporphyrinogen oxidase subfamily.</text>
</comment>
<dbReference type="AlphaFoldDB" id="A0A194XW58"/>
<dbReference type="FunCoup" id="A0A194XW58">
    <property type="interactions" value="543"/>
</dbReference>
<accession>A0A194XW58</accession>
<proteinExistence type="inferred from homology"/>
<comment type="subcellular location">
    <subcellularLocation>
        <location evidence="11">Mitochondrion inner membrane</location>
    </subcellularLocation>
</comment>
<comment type="cofactor">
    <cofactor evidence="11">
        <name>FAD</name>
        <dbReference type="ChEBI" id="CHEBI:57692"/>
    </cofactor>
    <text evidence="11">Binds 1 FAD per subunit.</text>
</comment>
<comment type="catalytic activity">
    <reaction evidence="10 11">
        <text>protoporphyrinogen IX + 3 O2 = protoporphyrin IX + 3 H2O2</text>
        <dbReference type="Rhea" id="RHEA:25576"/>
        <dbReference type="ChEBI" id="CHEBI:15379"/>
        <dbReference type="ChEBI" id="CHEBI:16240"/>
        <dbReference type="ChEBI" id="CHEBI:57306"/>
        <dbReference type="ChEBI" id="CHEBI:57307"/>
        <dbReference type="EC" id="1.3.3.4"/>
    </reaction>
</comment>
<dbReference type="KEGG" id="psco:LY89DRAFT_679226"/>
<dbReference type="InterPro" id="IPR050464">
    <property type="entry name" value="Zeta_carotene_desat/Oxidored"/>
</dbReference>
<evidence type="ECO:0000256" key="7">
    <source>
        <dbReference type="ARBA" id="ARBA00023002"/>
    </source>
</evidence>
<organism evidence="13 14">
    <name type="scientific">Mollisia scopiformis</name>
    <name type="common">Conifer needle endophyte fungus</name>
    <name type="synonym">Phialocephala scopiformis</name>
    <dbReference type="NCBI Taxonomy" id="149040"/>
    <lineage>
        <taxon>Eukaryota</taxon>
        <taxon>Fungi</taxon>
        <taxon>Dikarya</taxon>
        <taxon>Ascomycota</taxon>
        <taxon>Pezizomycotina</taxon>
        <taxon>Leotiomycetes</taxon>
        <taxon>Helotiales</taxon>
        <taxon>Mollisiaceae</taxon>
        <taxon>Mollisia</taxon>
    </lineage>
</organism>
<reference evidence="13 14" key="1">
    <citation type="submission" date="2015-10" db="EMBL/GenBank/DDBJ databases">
        <title>Full genome of DAOMC 229536 Phialocephala scopiformis, a fungal endophyte of spruce producing the potent anti-insectan compound rugulosin.</title>
        <authorList>
            <consortium name="DOE Joint Genome Institute"/>
            <person name="Walker A.K."/>
            <person name="Frasz S.L."/>
            <person name="Seifert K.A."/>
            <person name="Miller J.D."/>
            <person name="Mondo S.J."/>
            <person name="Labutti K."/>
            <person name="Lipzen A."/>
            <person name="Dockter R."/>
            <person name="Kennedy M."/>
            <person name="Grigoriev I.V."/>
            <person name="Spatafora J.W."/>
        </authorList>
    </citation>
    <scope>NUCLEOTIDE SEQUENCE [LARGE SCALE GENOMIC DNA]</scope>
    <source>
        <strain evidence="13 14">CBS 120377</strain>
    </source>
</reference>
<sequence>MPSPLPEHALVTLLRQCYITPRCQASKTRSTRLLHSSTRALHAVPPSCRPRHRLVPRRGSQRNSCHADTKLAAELRGPSAIRIGSDAVQDSNSSVLFAEHGHDGQGREQDTRIAIIGGGITGLTAAHYITRELSHAKVTIYEAGSRVGGWLQSEYIDVKDGKVLLEKGPRTLRPNTEAALVTLDMIQNLGMKDELLVSWKTSPAAQNRFIYYPDHLVRMPGPGQSIYDMLWTVITEPAFKGLLSSLYEYKRPPRPASVEDESVSSFLTRRTGAPHIGNNLVSAVFHGIYAGDIEKLSAKSLFALLYHYEKMFGSVGEGYFDSRKNMYSWTLSKDKELRKEMEPKVKDLLNELRMASVFSFKEGIGSFTDALENSLRANPNVQFRTNDKITSLEHDVESNSIKIKSASTQNYTQAISTISSRTLSTLSADRLPSLALTPAVTVMVVNLYYTDPTILPEQGFGYLIPRSIPYAQNPECALGVVFDSDAIQGQDTAPGTKVTVMMGGHWWDGFDAYPDEDEGAAMAMSVLKRHLNIDVPPALIRVSLQKDCIPQYTVGHDARMRKGHEEVKDVFKGKLAVAGNSYTGVGMNDCVRAARDVVVGIKKGESPTGLEGFVGARWEKKYMGARKRPVSRPV</sequence>
<keyword evidence="9 11" id="KW-0627">Porphyrin biosynthesis</keyword>
<keyword evidence="7 11" id="KW-0560">Oxidoreductase</keyword>
<name>A0A194XW58_MOLSC</name>
<dbReference type="OrthoDB" id="438553at2759"/>
<evidence type="ECO:0000313" key="14">
    <source>
        <dbReference type="Proteomes" id="UP000070700"/>
    </source>
</evidence>
<evidence type="ECO:0000256" key="11">
    <source>
        <dbReference type="RuleBase" id="RU367069"/>
    </source>
</evidence>
<dbReference type="PANTHER" id="PTHR42923">
    <property type="entry name" value="PROTOPORPHYRINOGEN OXIDASE"/>
    <property type="match status" value="1"/>
</dbReference>
<dbReference type="Pfam" id="PF01593">
    <property type="entry name" value="Amino_oxidase"/>
    <property type="match status" value="1"/>
</dbReference>
<dbReference type="InterPro" id="IPR036188">
    <property type="entry name" value="FAD/NAD-bd_sf"/>
</dbReference>
<feature type="domain" description="Amine oxidase" evidence="12">
    <location>
        <begin position="120"/>
        <end position="597"/>
    </location>
</feature>
<evidence type="ECO:0000256" key="9">
    <source>
        <dbReference type="ARBA" id="ARBA00023244"/>
    </source>
</evidence>
<evidence type="ECO:0000256" key="6">
    <source>
        <dbReference type="ARBA" id="ARBA00022827"/>
    </source>
</evidence>
<dbReference type="STRING" id="149040.A0A194XW58"/>
<dbReference type="GeneID" id="28823555"/>
<evidence type="ECO:0000313" key="13">
    <source>
        <dbReference type="EMBL" id="KUJ23957.1"/>
    </source>
</evidence>
<dbReference type="Gene3D" id="3.50.50.60">
    <property type="entry name" value="FAD/NAD(P)-binding domain"/>
    <property type="match status" value="1"/>
</dbReference>
<evidence type="ECO:0000256" key="8">
    <source>
        <dbReference type="ARBA" id="ARBA00023133"/>
    </source>
</evidence>